<gene>
    <name evidence="1" type="ORF">NX780_13920</name>
</gene>
<organism evidence="1 2">
    <name type="scientific">Massilia agri</name>
    <dbReference type="NCBI Taxonomy" id="1886785"/>
    <lineage>
        <taxon>Bacteria</taxon>
        <taxon>Pseudomonadati</taxon>
        <taxon>Pseudomonadota</taxon>
        <taxon>Betaproteobacteria</taxon>
        <taxon>Burkholderiales</taxon>
        <taxon>Oxalobacteraceae</taxon>
        <taxon>Telluria group</taxon>
        <taxon>Massilia</taxon>
    </lineage>
</organism>
<evidence type="ECO:0000313" key="2">
    <source>
        <dbReference type="Proteomes" id="UP001206572"/>
    </source>
</evidence>
<dbReference type="Proteomes" id="UP001206572">
    <property type="component" value="Unassembled WGS sequence"/>
</dbReference>
<proteinExistence type="predicted"/>
<reference evidence="1 2" key="1">
    <citation type="submission" date="2022-08" db="EMBL/GenBank/DDBJ databases">
        <title>Reclassification of Massilia species as members of the genera Telluria, Duganella, Pseudoduganella, Mokoshia gen. nov. and Zemynaea gen. nov. using orthogonal and non-orthogonal genome-based approaches.</title>
        <authorList>
            <person name="Bowman J.P."/>
        </authorList>
    </citation>
    <scope>NUCLEOTIDE SEQUENCE [LARGE SCALE GENOMIC DNA]</scope>
    <source>
        <strain evidence="1 2">JCM 31661</strain>
    </source>
</reference>
<dbReference type="Pfam" id="PF03692">
    <property type="entry name" value="CxxCxxCC"/>
    <property type="match status" value="1"/>
</dbReference>
<dbReference type="EMBL" id="JANUHA010000009">
    <property type="protein sequence ID" value="MCS0597443.1"/>
    <property type="molecule type" value="Genomic_DNA"/>
</dbReference>
<name>A0ABT2AMG8_9BURK</name>
<accession>A0ABT2AMG8</accession>
<comment type="caution">
    <text evidence="1">The sequence shown here is derived from an EMBL/GenBank/DDBJ whole genome shotgun (WGS) entry which is preliminary data.</text>
</comment>
<keyword evidence="2" id="KW-1185">Reference proteome</keyword>
<dbReference type="InterPro" id="IPR005358">
    <property type="entry name" value="Puta_zinc/iron-chelating_dom"/>
</dbReference>
<evidence type="ECO:0000313" key="1">
    <source>
        <dbReference type="EMBL" id="MCS0597443.1"/>
    </source>
</evidence>
<protein>
    <submittedName>
        <fullName evidence="1">YkgJ family cysteine cluster protein</fullName>
    </submittedName>
</protein>
<dbReference type="RefSeq" id="WP_258828469.1">
    <property type="nucleotide sequence ID" value="NZ_JANUHA010000009.1"/>
</dbReference>
<sequence>MSDLGDNPCLDCGACCKSFRVSFYWGEGATLGLPDSLTEQLTPHIACMKGTNASQPHCAALGKGDAGPMACGVYPHRPSPCRDVEIGDEKCQRARALRGLASVEASVRCAMNPTLTSSIS</sequence>